<accession>A0A7J7J0Z9</accession>
<feature type="compositionally biased region" description="Basic and acidic residues" evidence="1">
    <location>
        <begin position="571"/>
        <end position="584"/>
    </location>
</feature>
<feature type="region of interest" description="Disordered" evidence="1">
    <location>
        <begin position="3683"/>
        <end position="3995"/>
    </location>
</feature>
<feature type="compositionally biased region" description="Basic residues" evidence="1">
    <location>
        <begin position="3313"/>
        <end position="3323"/>
    </location>
</feature>
<feature type="compositionally biased region" description="Polar residues" evidence="1">
    <location>
        <begin position="1197"/>
        <end position="1212"/>
    </location>
</feature>
<feature type="compositionally biased region" description="Polar residues" evidence="1">
    <location>
        <begin position="1061"/>
        <end position="1076"/>
    </location>
</feature>
<feature type="region of interest" description="Disordered" evidence="1">
    <location>
        <begin position="5567"/>
        <end position="5599"/>
    </location>
</feature>
<feature type="compositionally biased region" description="Basic and acidic residues" evidence="1">
    <location>
        <begin position="4786"/>
        <end position="4801"/>
    </location>
</feature>
<feature type="compositionally biased region" description="Pro residues" evidence="1">
    <location>
        <begin position="3719"/>
        <end position="3728"/>
    </location>
</feature>
<feature type="compositionally biased region" description="Low complexity" evidence="1">
    <location>
        <begin position="1730"/>
        <end position="1745"/>
    </location>
</feature>
<feature type="region of interest" description="Disordered" evidence="1">
    <location>
        <begin position="51"/>
        <end position="322"/>
    </location>
</feature>
<feature type="compositionally biased region" description="Basic and acidic residues" evidence="1">
    <location>
        <begin position="3200"/>
        <end position="3229"/>
    </location>
</feature>
<feature type="region of interest" description="Disordered" evidence="1">
    <location>
        <begin position="1252"/>
        <end position="1445"/>
    </location>
</feature>
<feature type="compositionally biased region" description="Low complexity" evidence="1">
    <location>
        <begin position="4589"/>
        <end position="4604"/>
    </location>
</feature>
<feature type="compositionally biased region" description="Basic and acidic residues" evidence="1">
    <location>
        <begin position="3003"/>
        <end position="3047"/>
    </location>
</feature>
<feature type="compositionally biased region" description="Basic and acidic residues" evidence="1">
    <location>
        <begin position="3924"/>
        <end position="3933"/>
    </location>
</feature>
<feature type="compositionally biased region" description="Basic and acidic residues" evidence="1">
    <location>
        <begin position="619"/>
        <end position="628"/>
    </location>
</feature>
<feature type="compositionally biased region" description="Polar residues" evidence="1">
    <location>
        <begin position="511"/>
        <end position="537"/>
    </location>
</feature>
<feature type="compositionally biased region" description="Polar residues" evidence="1">
    <location>
        <begin position="3910"/>
        <end position="3923"/>
    </location>
</feature>
<feature type="compositionally biased region" description="Basic and acidic residues" evidence="1">
    <location>
        <begin position="3296"/>
        <end position="3305"/>
    </location>
</feature>
<feature type="compositionally biased region" description="Polar residues" evidence="1">
    <location>
        <begin position="729"/>
        <end position="743"/>
    </location>
</feature>
<feature type="compositionally biased region" description="Basic and acidic residues" evidence="1">
    <location>
        <begin position="5169"/>
        <end position="5210"/>
    </location>
</feature>
<feature type="compositionally biased region" description="Polar residues" evidence="1">
    <location>
        <begin position="2476"/>
        <end position="2488"/>
    </location>
</feature>
<feature type="compositionally biased region" description="Polar residues" evidence="1">
    <location>
        <begin position="1310"/>
        <end position="1334"/>
    </location>
</feature>
<feature type="compositionally biased region" description="Polar residues" evidence="1">
    <location>
        <begin position="1280"/>
        <end position="1291"/>
    </location>
</feature>
<feature type="compositionally biased region" description="Polar residues" evidence="1">
    <location>
        <begin position="1669"/>
        <end position="1687"/>
    </location>
</feature>
<feature type="compositionally biased region" description="Basic and acidic residues" evidence="1">
    <location>
        <begin position="497"/>
        <end position="507"/>
    </location>
</feature>
<feature type="compositionally biased region" description="Basic and acidic residues" evidence="1">
    <location>
        <begin position="4408"/>
        <end position="4426"/>
    </location>
</feature>
<feature type="compositionally biased region" description="Polar residues" evidence="1">
    <location>
        <begin position="5302"/>
        <end position="5323"/>
    </location>
</feature>
<feature type="compositionally biased region" description="Basic and acidic residues" evidence="1">
    <location>
        <begin position="1865"/>
        <end position="1877"/>
    </location>
</feature>
<feature type="compositionally biased region" description="Polar residues" evidence="1">
    <location>
        <begin position="854"/>
        <end position="886"/>
    </location>
</feature>
<feature type="compositionally biased region" description="Basic and acidic residues" evidence="1">
    <location>
        <begin position="1821"/>
        <end position="1830"/>
    </location>
</feature>
<feature type="compositionally biased region" description="Pro residues" evidence="1">
    <location>
        <begin position="3828"/>
        <end position="3841"/>
    </location>
</feature>
<dbReference type="EMBL" id="VXIV02003223">
    <property type="protein sequence ID" value="KAF6019507.1"/>
    <property type="molecule type" value="Genomic_DNA"/>
</dbReference>
<feature type="region of interest" description="Disordered" evidence="1">
    <location>
        <begin position="9"/>
        <end position="39"/>
    </location>
</feature>
<feature type="compositionally biased region" description="Polar residues" evidence="1">
    <location>
        <begin position="4761"/>
        <end position="4771"/>
    </location>
</feature>
<feature type="compositionally biased region" description="Basic and acidic residues" evidence="1">
    <location>
        <begin position="3276"/>
        <end position="3289"/>
    </location>
</feature>
<feature type="compositionally biased region" description="Low complexity" evidence="1">
    <location>
        <begin position="4073"/>
        <end position="4082"/>
    </location>
</feature>
<feature type="compositionally biased region" description="Basic and acidic residues" evidence="1">
    <location>
        <begin position="4355"/>
        <end position="4369"/>
    </location>
</feature>
<feature type="compositionally biased region" description="Low complexity" evidence="1">
    <location>
        <begin position="66"/>
        <end position="82"/>
    </location>
</feature>
<feature type="compositionally biased region" description="Basic and acidic residues" evidence="1">
    <location>
        <begin position="2511"/>
        <end position="2581"/>
    </location>
</feature>
<reference evidence="2" key="1">
    <citation type="submission" date="2020-06" db="EMBL/GenBank/DDBJ databases">
        <title>Draft genome of Bugula neritina, a colonial animal packing powerful symbionts and potential medicines.</title>
        <authorList>
            <person name="Rayko M."/>
        </authorList>
    </citation>
    <scope>NUCLEOTIDE SEQUENCE [LARGE SCALE GENOMIC DNA]</scope>
    <source>
        <strain evidence="2">Kwan_BN1</strain>
    </source>
</reference>
<feature type="compositionally biased region" description="Polar residues" evidence="1">
    <location>
        <begin position="1759"/>
        <end position="1770"/>
    </location>
</feature>
<organism evidence="2 3">
    <name type="scientific">Bugula neritina</name>
    <name type="common">Brown bryozoan</name>
    <name type="synonym">Sertularia neritina</name>
    <dbReference type="NCBI Taxonomy" id="10212"/>
    <lineage>
        <taxon>Eukaryota</taxon>
        <taxon>Metazoa</taxon>
        <taxon>Spiralia</taxon>
        <taxon>Lophotrochozoa</taxon>
        <taxon>Bryozoa</taxon>
        <taxon>Gymnolaemata</taxon>
        <taxon>Cheilostomatida</taxon>
        <taxon>Flustrina</taxon>
        <taxon>Buguloidea</taxon>
        <taxon>Bugulidae</taxon>
        <taxon>Bugula</taxon>
    </lineage>
</organism>
<feature type="region of interest" description="Disordered" evidence="1">
    <location>
        <begin position="2160"/>
        <end position="2663"/>
    </location>
</feature>
<feature type="compositionally biased region" description="Basic and acidic residues" evidence="1">
    <location>
        <begin position="106"/>
        <end position="117"/>
    </location>
</feature>
<evidence type="ECO:0000313" key="2">
    <source>
        <dbReference type="EMBL" id="KAF6019507.1"/>
    </source>
</evidence>
<feature type="region of interest" description="Disordered" evidence="1">
    <location>
        <begin position="339"/>
        <end position="809"/>
    </location>
</feature>
<feature type="compositionally biased region" description="Polar residues" evidence="1">
    <location>
        <begin position="3536"/>
        <end position="3550"/>
    </location>
</feature>
<feature type="compositionally biased region" description="Polar residues" evidence="1">
    <location>
        <begin position="1886"/>
        <end position="1896"/>
    </location>
</feature>
<feature type="compositionally biased region" description="Polar residues" evidence="1">
    <location>
        <begin position="1342"/>
        <end position="1357"/>
    </location>
</feature>
<feature type="compositionally biased region" description="Polar residues" evidence="1">
    <location>
        <begin position="402"/>
        <end position="419"/>
    </location>
</feature>
<feature type="compositionally biased region" description="Polar residues" evidence="1">
    <location>
        <begin position="3979"/>
        <end position="3995"/>
    </location>
</feature>
<feature type="compositionally biased region" description="Polar residues" evidence="1">
    <location>
        <begin position="2441"/>
        <end position="2469"/>
    </location>
</feature>
<feature type="compositionally biased region" description="Polar residues" evidence="1">
    <location>
        <begin position="4567"/>
        <end position="4588"/>
    </location>
</feature>
<feature type="compositionally biased region" description="Polar residues" evidence="1">
    <location>
        <begin position="1489"/>
        <end position="1524"/>
    </location>
</feature>
<feature type="compositionally biased region" description="Basic and acidic residues" evidence="1">
    <location>
        <begin position="4321"/>
        <end position="4337"/>
    </location>
</feature>
<feature type="compositionally biased region" description="Low complexity" evidence="1">
    <location>
        <begin position="5478"/>
        <end position="5491"/>
    </location>
</feature>
<feature type="compositionally biased region" description="Basic and acidic residues" evidence="1">
    <location>
        <begin position="5567"/>
        <end position="5577"/>
    </location>
</feature>
<feature type="compositionally biased region" description="Basic and acidic residues" evidence="1">
    <location>
        <begin position="2054"/>
        <end position="2072"/>
    </location>
</feature>
<feature type="compositionally biased region" description="Basic and acidic residues" evidence="1">
    <location>
        <begin position="5462"/>
        <end position="5477"/>
    </location>
</feature>
<feature type="compositionally biased region" description="Polar residues" evidence="1">
    <location>
        <begin position="347"/>
        <end position="364"/>
    </location>
</feature>
<feature type="compositionally biased region" description="Polar residues" evidence="1">
    <location>
        <begin position="1923"/>
        <end position="1935"/>
    </location>
</feature>
<feature type="region of interest" description="Disordered" evidence="1">
    <location>
        <begin position="1536"/>
        <end position="2092"/>
    </location>
</feature>
<name>A0A7J7J0Z9_BUGNE</name>
<feature type="compositionally biased region" description="Basic and acidic residues" evidence="1">
    <location>
        <begin position="3458"/>
        <end position="3468"/>
    </location>
</feature>
<feature type="compositionally biased region" description="Basic and acidic residues" evidence="1">
    <location>
        <begin position="3240"/>
        <end position="3255"/>
    </location>
</feature>
<feature type="compositionally biased region" description="Basic and acidic residues" evidence="1">
    <location>
        <begin position="2812"/>
        <end position="2833"/>
    </location>
</feature>
<feature type="compositionally biased region" description="Polar residues" evidence="1">
    <location>
        <begin position="123"/>
        <end position="133"/>
    </location>
</feature>
<feature type="compositionally biased region" description="Polar residues" evidence="1">
    <location>
        <begin position="1133"/>
        <end position="1179"/>
    </location>
</feature>
<feature type="compositionally biased region" description="Basic and acidic residues" evidence="1">
    <location>
        <begin position="5115"/>
        <end position="5133"/>
    </location>
</feature>
<feature type="compositionally biased region" description="Pro residues" evidence="1">
    <location>
        <begin position="3804"/>
        <end position="3817"/>
    </location>
</feature>
<feature type="compositionally biased region" description="Basic residues" evidence="1">
    <location>
        <begin position="5578"/>
        <end position="5588"/>
    </location>
</feature>
<feature type="compositionally biased region" description="Basic and acidic residues" evidence="1">
    <location>
        <begin position="233"/>
        <end position="245"/>
    </location>
</feature>
<feature type="compositionally biased region" description="Basic and acidic residues" evidence="1">
    <location>
        <begin position="5520"/>
        <end position="5529"/>
    </location>
</feature>
<feature type="compositionally biased region" description="Polar residues" evidence="1">
    <location>
        <begin position="206"/>
        <end position="223"/>
    </location>
</feature>
<feature type="compositionally biased region" description="Basic and acidic residues" evidence="1">
    <location>
        <begin position="1936"/>
        <end position="1950"/>
    </location>
</feature>
<feature type="compositionally biased region" description="Low complexity" evidence="1">
    <location>
        <begin position="1402"/>
        <end position="1411"/>
    </location>
</feature>
<feature type="compositionally biased region" description="Basic and acidic residues" evidence="1">
    <location>
        <begin position="4670"/>
        <end position="4687"/>
    </location>
</feature>
<feature type="compositionally biased region" description="Basic and acidic residues" evidence="1">
    <location>
        <begin position="3055"/>
        <end position="3064"/>
    </location>
</feature>
<feature type="compositionally biased region" description="Low complexity" evidence="1">
    <location>
        <begin position="717"/>
        <end position="728"/>
    </location>
</feature>
<feature type="compositionally biased region" description="Polar residues" evidence="1">
    <location>
        <begin position="1586"/>
        <end position="1598"/>
    </location>
</feature>
<feature type="compositionally biased region" description="Basic and acidic residues" evidence="1">
    <location>
        <begin position="289"/>
        <end position="312"/>
    </location>
</feature>
<feature type="compositionally biased region" description="Pro residues" evidence="1">
    <location>
        <begin position="3780"/>
        <end position="3793"/>
    </location>
</feature>
<feature type="compositionally biased region" description="Low complexity" evidence="1">
    <location>
        <begin position="538"/>
        <end position="551"/>
    </location>
</feature>
<feature type="compositionally biased region" description="Polar residues" evidence="1">
    <location>
        <begin position="2603"/>
        <end position="2622"/>
    </location>
</feature>
<feature type="compositionally biased region" description="Basic and acidic residues" evidence="1">
    <location>
        <begin position="4893"/>
        <end position="4903"/>
    </location>
</feature>
<comment type="caution">
    <text evidence="2">The sequence shown here is derived from an EMBL/GenBank/DDBJ whole genome shotgun (WGS) entry which is preliminary data.</text>
</comment>
<feature type="compositionally biased region" description="Low complexity" evidence="1">
    <location>
        <begin position="913"/>
        <end position="924"/>
    </location>
</feature>
<feature type="compositionally biased region" description="Basic and acidic residues" evidence="1">
    <location>
        <begin position="2489"/>
        <end position="2499"/>
    </location>
</feature>
<feature type="compositionally biased region" description="Basic and acidic residues" evidence="1">
    <location>
        <begin position="4871"/>
        <end position="4882"/>
    </location>
</feature>
<feature type="compositionally biased region" description="Polar residues" evidence="1">
    <location>
        <begin position="14"/>
        <end position="27"/>
    </location>
</feature>
<feature type="compositionally biased region" description="Basic and acidic residues" evidence="1">
    <location>
        <begin position="1361"/>
        <end position="1372"/>
    </location>
</feature>
<feature type="compositionally biased region" description="Basic and acidic residues" evidence="1">
    <location>
        <begin position="938"/>
        <end position="961"/>
    </location>
</feature>
<feature type="compositionally biased region" description="Polar residues" evidence="1">
    <location>
        <begin position="786"/>
        <end position="801"/>
    </location>
</feature>
<feature type="compositionally biased region" description="Basic and acidic residues" evidence="1">
    <location>
        <begin position="3132"/>
        <end position="3141"/>
    </location>
</feature>
<feature type="compositionally biased region" description="Basic and acidic residues" evidence="1">
    <location>
        <begin position="3493"/>
        <end position="3504"/>
    </location>
</feature>
<dbReference type="Proteomes" id="UP000593567">
    <property type="component" value="Unassembled WGS sequence"/>
</dbReference>
<evidence type="ECO:0000256" key="1">
    <source>
        <dbReference type="SAM" id="MobiDB-lite"/>
    </source>
</evidence>
<proteinExistence type="predicted"/>
<feature type="region of interest" description="Disordered" evidence="1">
    <location>
        <begin position="854"/>
        <end position="993"/>
    </location>
</feature>
<feature type="compositionally biased region" description="Polar residues" evidence="1">
    <location>
        <begin position="766"/>
        <end position="776"/>
    </location>
</feature>
<feature type="compositionally biased region" description="Pro residues" evidence="1">
    <location>
        <begin position="4083"/>
        <end position="4122"/>
    </location>
</feature>
<feature type="compositionally biased region" description="Polar residues" evidence="1">
    <location>
        <begin position="1717"/>
        <end position="1729"/>
    </location>
</feature>
<feature type="compositionally biased region" description="Basic and acidic residues" evidence="1">
    <location>
        <begin position="4233"/>
        <end position="4247"/>
    </location>
</feature>
<feature type="compositionally biased region" description="Basic and acidic residues" evidence="1">
    <location>
        <begin position="4635"/>
        <end position="4646"/>
    </location>
</feature>
<feature type="compositionally biased region" description="Basic and acidic residues" evidence="1">
    <location>
        <begin position="3082"/>
        <end position="3095"/>
    </location>
</feature>
<feature type="compositionally biased region" description="Polar residues" evidence="1">
    <location>
        <begin position="1634"/>
        <end position="1653"/>
    </location>
</feature>
<feature type="compositionally biased region" description="Basic and acidic residues" evidence="1">
    <location>
        <begin position="2648"/>
        <end position="2663"/>
    </location>
</feature>
<feature type="region of interest" description="Disordered" evidence="1">
    <location>
        <begin position="2808"/>
        <end position="2833"/>
    </location>
</feature>
<feature type="compositionally biased region" description="Basic and acidic residues" evidence="1">
    <location>
        <begin position="4977"/>
        <end position="4996"/>
    </location>
</feature>
<feature type="compositionally biased region" description="Low complexity" evidence="1">
    <location>
        <begin position="676"/>
        <end position="688"/>
    </location>
</feature>
<feature type="region of interest" description="Disordered" evidence="1">
    <location>
        <begin position="4018"/>
        <end position="5548"/>
    </location>
</feature>
<feature type="compositionally biased region" description="Polar residues" evidence="1">
    <location>
        <begin position="1545"/>
        <end position="1573"/>
    </location>
</feature>
<evidence type="ECO:0000313" key="3">
    <source>
        <dbReference type="Proteomes" id="UP000593567"/>
    </source>
</evidence>
<feature type="compositionally biased region" description="Basic and acidic residues" evidence="1">
    <location>
        <begin position="4516"/>
        <end position="4566"/>
    </location>
</feature>
<feature type="compositionally biased region" description="Basic and acidic residues" evidence="1">
    <location>
        <begin position="2382"/>
        <end position="2394"/>
    </location>
</feature>
<dbReference type="OrthoDB" id="1702031at2759"/>
<feature type="compositionally biased region" description="Basic and acidic residues" evidence="1">
    <location>
        <begin position="4749"/>
        <end position="4758"/>
    </location>
</feature>
<feature type="compositionally biased region" description="Polar residues" evidence="1">
    <location>
        <begin position="637"/>
        <end position="652"/>
    </location>
</feature>
<feature type="compositionally biased region" description="Polar residues" evidence="1">
    <location>
        <begin position="141"/>
        <end position="168"/>
    </location>
</feature>
<feature type="region of interest" description="Disordered" evidence="1">
    <location>
        <begin position="5675"/>
        <end position="5745"/>
    </location>
</feature>
<feature type="region of interest" description="Disordered" evidence="1">
    <location>
        <begin position="2987"/>
        <end position="3618"/>
    </location>
</feature>
<feature type="compositionally biased region" description="Basic and acidic residues" evidence="1">
    <location>
        <begin position="4217"/>
        <end position="4226"/>
    </location>
</feature>
<feature type="compositionally biased region" description="Polar residues" evidence="1">
    <location>
        <begin position="964"/>
        <end position="993"/>
    </location>
</feature>
<feature type="compositionally biased region" description="Basic residues" evidence="1">
    <location>
        <begin position="4488"/>
        <end position="4501"/>
    </location>
</feature>
<feature type="compositionally biased region" description="Polar residues" evidence="1">
    <location>
        <begin position="3368"/>
        <end position="3377"/>
    </location>
</feature>
<feature type="compositionally biased region" description="Acidic residues" evidence="1">
    <location>
        <begin position="4310"/>
        <end position="4320"/>
    </location>
</feature>
<feature type="compositionally biased region" description="Low complexity" evidence="1">
    <location>
        <begin position="3256"/>
        <end position="3275"/>
    </location>
</feature>
<feature type="compositionally biased region" description="Polar residues" evidence="1">
    <location>
        <begin position="1846"/>
        <end position="1858"/>
    </location>
</feature>
<feature type="compositionally biased region" description="Basic and acidic residues" evidence="1">
    <location>
        <begin position="5092"/>
        <end position="5104"/>
    </location>
</feature>
<feature type="compositionally biased region" description="Low complexity" evidence="1">
    <location>
        <begin position="4206"/>
        <end position="4216"/>
    </location>
</feature>
<feature type="compositionally biased region" description="Polar residues" evidence="1">
    <location>
        <begin position="4808"/>
        <end position="4820"/>
    </location>
</feature>
<feature type="compositionally biased region" description="Basic and acidic residues" evidence="1">
    <location>
        <begin position="3551"/>
        <end position="3579"/>
    </location>
</feature>
<feature type="compositionally biased region" description="Polar residues" evidence="1">
    <location>
        <begin position="3594"/>
        <end position="3605"/>
    </location>
</feature>
<keyword evidence="3" id="KW-1185">Reference proteome</keyword>
<feature type="compositionally biased region" description="Basic and acidic residues" evidence="1">
    <location>
        <begin position="5676"/>
        <end position="5710"/>
    </location>
</feature>
<feature type="region of interest" description="Disordered" evidence="1">
    <location>
        <begin position="1465"/>
        <end position="1524"/>
    </location>
</feature>
<feature type="compositionally biased region" description="Basic and acidic residues" evidence="1">
    <location>
        <begin position="1961"/>
        <end position="1975"/>
    </location>
</feature>
<feature type="compositionally biased region" description="Basic residues" evidence="1">
    <location>
        <begin position="3445"/>
        <end position="3457"/>
    </location>
</feature>
<feature type="compositionally biased region" description="Basic and acidic residues" evidence="1">
    <location>
        <begin position="5351"/>
        <end position="5378"/>
    </location>
</feature>
<feature type="compositionally biased region" description="Low complexity" evidence="1">
    <location>
        <begin position="2244"/>
        <end position="2263"/>
    </location>
</feature>
<feature type="compositionally biased region" description="Basic and acidic residues" evidence="1">
    <location>
        <begin position="2590"/>
        <end position="2602"/>
    </location>
</feature>
<sequence length="5801" mass="629485">MKYITVFVVPDPKPNTSTGEQVENTVPHTDPLPISDDANLEPKLTDVNLEPNLTDEAEQVIVDGQSSEPLKPDSSLKSPPLKTKFERQRSLAGVKSRQSISSAYEMYKHTPRQEKTQFKSRAPSRNSLTSRASKTSKDRNLSVSKVAGSQSTANGHTTSAKQNNISNVRNKKVLPASKMHSNPKESLGSDAKTSNNQLDEKDKLNNAASSKEIGQQSVKSTAGQPRPKNLLAKTKDVPKASKAKNDFSFPKDSSGSVKANTTNLVSKSQDSAVPNGLEKKAKTGVVKNLPEKREPNSIAFPEEKAVASDKHPPFKQLSPPKVAVKVNASGNVVKTKNMILSKEPVNPKTSSISKTSIAVNPTSSEKSEPHENSFIPTTSEKTGEQKAIVAPTQPLRSITDPKLQQRSNSKISGLSNSLADSKDDSISKPSTALKKPAHSKTFQAYKLPVAAKGKLKPKETATTKKTVPDPQVSAGEVINLEKILESKTDMAPADEVSEAKANSKDTKPVTLKSNTLTEQTTSKLQKTKPATDQSIPESSVSSKVKPSTKDVSSVKKRKSPRQAVAISNDSAKLDESSVKADAKPENPVSSKHSQDLNEAVVAGKSTTVPTEVGPSLSEENSHSTKHFDNPILLKQNEMPSSLENSKPSGNLKEQSKNKTSEKVLVTSKIDTKLKKPASSSAAKKQLSKPSEEKRVDNGTNKAVTVQKDVFSKGVVTQKSQKSSKQPSSLNVLTSPVSNVQNTKADSKEYLPSLSKVTNKEPDTSKQSHLPSKSSVATEEANLNKKAATSEQPISIPKQPSRSVAPHPVQVLKVPIADQSSVLESHSPNSLEEGVAVKSSFKPTNAQNIVAVSKQSVANQSKSLSVKSSAATGAVSGSNIKSQQSVPKQRKKLQNLPTHKTLSSKSAGVDSKQSNVSTDTNTSVSKEPTVKIPHKSGRHVSETKTEESTDVKDSAKIKDPKLETVSLNENLPVSQKNETHNISSANQEGNVNTKLQDVPMELKSSVPENSEDQNLLITDKKPAGLDIKESQNVQITGKIVNSGDKIPVKQKSLLLSKESTKVKSATSFPPKVTNNPDTVKPHVSEPNDSQVKRPNTLEETDSQSFQMPGSNGKHGTVYGSMANEPLRKKKPEDSSNSNTQSQGEEVSDNSLIKSGSTKNADSNTHHSQNAKFPSTRTNTGKKFVATPDQSVGKEDGNTNHFSNKVLSTNSSKTLAAPNKSLPVQSEHSSAKTPMNQQKVIAPKVPSKVYGSGFKKKTLTQSNHIPHVPSSKAKSDRRQVFTKPTHSNSSSIETKIGKESATPKTVDLVPLAQQSKTPETVNTKSVATNELSTVVETSKPPLPSSNIHESTSEVASLSQRPMPDLKPKLIEKVSKTSTSTKPDSQKGPYASSLSHTAKKPVPIKKPSVPTPSSGNVKRTTIPQEYLARSKTKDSLKNEISPTKDSALHEKTFKDGVIIKPAAEAQNVSKNNLHVQQKKSHENSDGHHQILKVNNTTSLKTAPKVTKSSTTGASKSESNTAETDITANIESVQSQVITQDAVDKPSSGKANDSLASASKNNTQSTDKLSSSANTKNVVAESNFKKGEKSTLSTFSGTSSRNQLDRTSKSKALSDPAAETSEKKNSSSIKQVSKSSKAPSSQINSSLVSGENNTSTLLKPAKSGDLYKHRSRSSNAPTVSNAASTGLSVKSTYKDKHDAVRKPQHTKIANTDSTKGKSVVAFSNSANTKEGTNSQNSSVSAAPSSSSDKLTSKPEIPSLFEEPQSNAALSNPSTAGELIVLEEHSTKPSFKQSTAAPVISESSSASAKINSSDTNPSSPLELIMLEEHSIEPEPKQPTIAPDASVKIHSSDTNAFTNQNPTKHASLKNDPVKPTEKSKADKPGINPNVKKPNQSSQSRQNVFERLTAGKKADVHLDFGPAPVPKRSNFASKDSSIITTSRKTDAKSEMKSDHKVKMPYATSKSNSTEKHVLDTKPHSNGRDSILSKDVGPFLRDNTGKRTSGASGRFILSPPNKSRKSSSTLAKPQSDSDKSASKALPVSSAGKSAEPSTNKASVRKLMKDKSNKNTTHGEQKIKNAEPTASTHSLHETKTTTDANMKSVLTKNLNKMPAEHVNLKINTADHHLQSSSSVDVKQPLLLTSNSVEVQKQGQSSDLEVIPKKTEADSKSLLTSIPVNAESVKPPAKSVKPPAESVKPPAKSLKPLAKSVKPPAESVKLPAKSVKPSAESVKPSAESVKPSAESIKPSAESVKPPAKSVKPPAKSVKPPAESVKPPAESIKPPAESVKPPAESVKPPAESVKPPAESVKPPAESVKPSAESIKPSAESVKPPAKSVKPSAESVKPSAESVKPSAESVKPSAESVKPSAESVKPSAKSVEPLTEGVKPVAESEKLSAKEEKGLPNIEAKQPVLENELSANIPKSSLLVPDVGDSTADEKSSDVIVSEEPPSQTGTKSIVAEASNQPSNETANITKNSKLPDANEQLSVKTSHTTSKTAKDEADRKFDPALARKLAAAESRQKIVEEKKRKEAILEAKRQQARAEKERILAERKAKEEAERKAKEEAERLERQRKEEEERRAQKALENKIRAKAWAESASKELLEETENKGNDSTVAKPSDATPSTSSLLSVNKPAVVADEVKSEKRSRFGSLIMGSRKEKEQEPVEEKKKQDAEELLFEAMTPKEQLRFLLRHATSKAHAQQIAKEFMLQQKIKEAQQKREVDPVTQADLMMKKLREAHHVAMLEEQRVLLDEKHKQEDMDRLKRGLPQRWGTFKNTEAEDKQSLDNFPIPVSTIRKSSSKNRGWDALKKKGSSAPLLDLIKEQREEKEKGRDEKEQEIKEKKVEAPVSFVADHPPIMEESDEENEMISGQGRVVTPVKVRKEREKERQQTPDVKKVKFGKMSIKEQTEYQLKDPSTYYGNNLKVKNNRDIFKRMRTPEELRVTPEEFWPWMKTSEARYRMLAMTGFVQLLNKVRDDHAARLKAIEEARMERIKAMKNRNQPPPPVKKQAPVKEPKPEPKTTEKEPVQKTEPASKPEHEKKSELKETSEPKKEVNQEVVKTSDSVKKPESIKQPKSVTLKKPVPTNSKQEQTKKSEPAKKLEPVKQNTSDQKSDPELLTRKVTTLNLVSYDDVSDSDEETTPRSDKKINNLDTSNKITGAAAPSKLHQKSQKVPTKPSSKTDGKNKVKSSPLKPVAKPSPRTPKSKTHTKDELIKSKTDSTKAKESPKAEKSDDLVVKDSSALLLSPEDSKSDSKEEKLDPRSADSVAKAASAVSSTSAAEKATPAKEAEEKDKKSDILSNDKSAGDKTEDSRPQSSESNKKKRRKKKRLKGSSDDYDYDFLERHTSVIKPIKEVEEPKVDEQTSATALPVEQKENSALISSQDITAEPEAKKPDTPEVTVTADPVPDSRPPSVPAAESPPTPEPVLTVQPEVQPEVQLEDQPKAAVEEPPANKKKSRKPATKTKPKVDSSQKSDNPDQSTNKPTELAKEPALNQSANTKPDQKPQTDKKENNQISGKKKVNKQPKPVSAVLESASPAKEKTLVASSKPDTSSNQPNKTPREKSVVRDSKTDDGEPRVSRTKSELKKSFTKAVSKLSKEKSVATSLRSPSVRSKTPRTVKSRTPTNLTLGQRTVTSVTDHDDPIDQVFKANTFENEESDDELPAHIKLLSSEEPQAKQAAFSLFDVFNLHKHAPKRKGPPPPLTPDIEDTISLDSVPAFSLPGTPFGTPPPTPPPSVASGHIETPDCSPPPSPVPSIPEFRFAESPDYPRIPTPEPSIGEAAVESPFGSPPPTPPPTPPPSVAEARSETPFGSPPPTPPPTPPPSVAEARCETPFGSPPPTPPPTPPPSVAEYRCETPLGSPPPTPLPTPPPSVAEYRCETPLGLPPATPEPVVTPDKNTSSVKSPEPSVTDLKSETETSTAAQLKTNPDSQTDKKLESQPDIKLQTQQQADIMPEEVTESDVSILKRKPPSNGAASDAPPDKIRNAPSSATSRASKVSKTISIKRNGKMSTVDIIKLRRLLHDVDADIDGPVRTKPKKVVAPLPVNDPTDLSVDRSASRAGPSQQHAVPYGVPPAGYSQAGYPQAGYPPAGYPPAGYPPPGFPPTGYPPPGYPPAGYPPNAPYGYPPSAPYGYPTPAFQQPPAPAPAPKSVQASTSTLSSNKKSKSMASTSSIQERHRAIMAASLGQNNPFANLDLDDDDSSREPTPAPQRQPTKTPETPAETPTEKPKEVKVVPKSVSKAKEPKNLSPPKKESSVAATKAKEGTVTPSKSKEVATASSKSKEPAPTKPKSSDGQPKTPLSKKKSVKLGADRSDPFADYEEVIDSDDEREKERQKIKAKKDAIRQAHRNLLKNIEAYPGKPINRDPPSKLLQEKPKAPPVKSDASTKPAENDLPAATKVKSEPKSTPTKTAVSKLETKPNKETKPASEPKSQDAKSSTQQEEPKPPMSQEDSKLAETVDEHKSEEGSRPSTPQEEPKPPVTQVEVTPTAQEVPTKKKVKLKRQLKKAGAKGTDDVDFDLLFGTDKKSDQKATKPDEVESPKKKDDKKESPDQQKPSEPEVKAADVADADKKELSSNTAKTSAPENVSQTDTNQTKSQDISQLPDQSSSSQPELATVKAAEPVADVKPVNNDKVEPATPLADSKSKDDPKDSKSSDGNQLTEKSPEKKTPTVKPLNKKPPEKKTPAKQKSTEKKPQVVPSKKGKKSSNELETFNKTLSPKPPAEPFLYSGNTAIWEAAEQLQQQIPKPDSKVLPPPEFKEDPKPEDEPNTVNLSNTDAETASIPKGEPTTPAKKAVDKVNVEKTVDAKKKPIGKQSVDNKTQLGTTTPTMPPQEKKVDADAISVPSAQPESPKRQAESIVSVPPAKPLTPKKLQAEIAEPPKKVTTEKPKVKPVIKPTKLNSDKKVVEPKLVKPKPSGGSKITPSKVSVEPSKPSVKGAVPQPKPSKLPEKSSAQTEIPKKRPVIKSDDKISPRGQPPPKTSKKYGVEADMQRSEEIRRSRDLPNGRVIPFGYRSPQKSTLSAKNDATTPTSPRPASKSVAARTTPVVRKQPVPKQQTKEMSQKPAVKPAALSREPTQISKKPAVDDEKPSQSATPGLEIGDKSDSFPREPLTEIQSPNEATPETKPEPVEESKPEAKPVAKAEVTSPPPKPPSVFRKFLNLFSFAKKSTPEPQPEPETKKEEKPEPKPELEKELEKEPEKAPEVELEKEPEKEDKLENSVPTTAKESEPEISKKSDKTVQIKDDGKRPAKHHSLERQPRLPSRQRTRSVSLNRTDQSKKLKKEKSVVSKPSRESTSVSLSRESTRLSRQDTITSRKSGPSRENTTLSNKPNKMAPKKSGTVPTKVKSKPQTPSTVQKSTEKESKPEKELKLKDSKSLPLKDEKTKGKAPVKTTSNKSKAKSPPKTEKKEDETRPEAPEPALFLKDDIRPDSGSRFPPIERSYSREGSSKSIKSTSSSVSLPPILPAMTSDEKPAEEPVQTEERSPSLPSIHSISSNDSGITVDRGGHKSPTMTPIKEETPRATSSGIDKKSTEITPRRQQYRPPQDPFSFYNKHNLSSNDDIMARFLQEAKKELEEELQRSDKRQKQKRKAKTPPKHSNVLPASTHSTDYPVFRLAPHKHILGGGTGGFVIPITGPVPEPSKFEPINFQKAKALRRSGSLPKFDFPSLMDTPELLPVTPRLVHSSEHHHQSDESLHKKKVAWNDHSSRNESTPEPKQLHSSPFSKVVESDHEDEEAQPEPIKSSFAANSPRRNLNDHVHDIQKSMDNSLKNIIAAFNESNNRKLQARQQLEKAVHRRVNYTSAPSFQY</sequence>
<feature type="compositionally biased region" description="Basic and acidic residues" evidence="1">
    <location>
        <begin position="5218"/>
        <end position="5251"/>
    </location>
</feature>
<feature type="compositionally biased region" description="Pro residues" evidence="1">
    <location>
        <begin position="3852"/>
        <end position="3865"/>
    </location>
</feature>
<feature type="compositionally biased region" description="Basic and acidic residues" evidence="1">
    <location>
        <begin position="1476"/>
        <end position="1485"/>
    </location>
</feature>
<feature type="compositionally biased region" description="Polar residues" evidence="1">
    <location>
        <begin position="894"/>
        <end position="905"/>
    </location>
</feature>
<feature type="compositionally biased region" description="Pro residues" evidence="1">
    <location>
        <begin position="3739"/>
        <end position="3748"/>
    </location>
</feature>
<feature type="compositionally biased region" description="Basic and acidic residues" evidence="1">
    <location>
        <begin position="1688"/>
        <end position="1697"/>
    </location>
</feature>
<feature type="compositionally biased region" description="Low complexity" evidence="1">
    <location>
        <begin position="5441"/>
        <end position="5452"/>
    </location>
</feature>
<feature type="compositionally biased region" description="Basic and acidic residues" evidence="1">
    <location>
        <begin position="5268"/>
        <end position="5285"/>
    </location>
</feature>
<feature type="compositionally biased region" description="Basic and acidic residues" evidence="1">
    <location>
        <begin position="5396"/>
        <end position="5409"/>
    </location>
</feature>
<protein>
    <submittedName>
        <fullName evidence="2">Uncharacterized protein</fullName>
    </submittedName>
</protein>
<feature type="compositionally biased region" description="Pro residues" evidence="1">
    <location>
        <begin position="3400"/>
        <end position="3416"/>
    </location>
</feature>
<feature type="compositionally biased region" description="Polar residues" evidence="1">
    <location>
        <begin position="1220"/>
        <end position="1234"/>
    </location>
</feature>
<feature type="compositionally biased region" description="Basic and acidic residues" evidence="1">
    <location>
        <begin position="4443"/>
        <end position="4460"/>
    </location>
</feature>
<gene>
    <name evidence="2" type="ORF">EB796_022158</name>
</gene>
<feature type="compositionally biased region" description="Polar residues" evidence="1">
    <location>
        <begin position="251"/>
        <end position="272"/>
    </location>
</feature>
<feature type="compositionally biased region" description="Low complexity" evidence="1">
    <location>
        <begin position="1622"/>
        <end position="1633"/>
    </location>
</feature>
<feature type="compositionally biased region" description="Low complexity" evidence="1">
    <location>
        <begin position="4916"/>
        <end position="4929"/>
    </location>
</feature>
<feature type="compositionally biased region" description="Polar residues" evidence="1">
    <location>
        <begin position="5008"/>
        <end position="5023"/>
    </location>
</feature>
<feature type="compositionally biased region" description="Low complexity" evidence="1">
    <location>
        <begin position="1791"/>
        <end position="1808"/>
    </location>
</feature>
<feature type="compositionally biased region" description="Basic and acidic residues" evidence="1">
    <location>
        <begin position="3333"/>
        <end position="3354"/>
    </location>
</feature>
<feature type="region of interest" description="Disordered" evidence="1">
    <location>
        <begin position="1039"/>
        <end position="1234"/>
    </location>
</feature>
<feature type="compositionally biased region" description="Low complexity" evidence="1">
    <location>
        <begin position="2173"/>
        <end position="2202"/>
    </location>
</feature>